<keyword evidence="9" id="KW-1185">Reference proteome</keyword>
<dbReference type="InterPro" id="IPR036778">
    <property type="entry name" value="OHCU_decarboxylase_sf"/>
</dbReference>
<dbReference type="InterPro" id="IPR018020">
    <property type="entry name" value="OHCU_decarboxylase"/>
</dbReference>
<protein>
    <recommendedName>
        <fullName evidence="3">2-oxo-4-hydroxy-4-carboxy-5-ureidoimidazoline decarboxylase</fullName>
        <ecNumber evidence="3">4.1.1.97</ecNumber>
    </recommendedName>
</protein>
<dbReference type="EC" id="4.1.1.97" evidence="3"/>
<feature type="domain" description="Oxo-4-hydroxy-4-carboxy-5-ureidoimidazoline decarboxylase" evidence="7">
    <location>
        <begin position="9"/>
        <end position="165"/>
    </location>
</feature>
<evidence type="ECO:0000256" key="2">
    <source>
        <dbReference type="ARBA" id="ARBA00004754"/>
    </source>
</evidence>
<evidence type="ECO:0000256" key="5">
    <source>
        <dbReference type="ARBA" id="ARBA00022793"/>
    </source>
</evidence>
<dbReference type="Gene3D" id="1.10.3330.10">
    <property type="entry name" value="Oxo-4-hydroxy-4-carboxy-5-ureidoimidazoline decarboxylase"/>
    <property type="match status" value="1"/>
</dbReference>
<reference evidence="9" key="1">
    <citation type="journal article" date="2019" name="Int. J. Syst. Evol. Microbiol.">
        <title>The Global Catalogue of Microorganisms (GCM) 10K type strain sequencing project: providing services to taxonomists for standard genome sequencing and annotation.</title>
        <authorList>
            <consortium name="The Broad Institute Genomics Platform"/>
            <consortium name="The Broad Institute Genome Sequencing Center for Infectious Disease"/>
            <person name="Wu L."/>
            <person name="Ma J."/>
        </authorList>
    </citation>
    <scope>NUCLEOTIDE SEQUENCE [LARGE SCALE GENOMIC DNA]</scope>
    <source>
        <strain evidence="9">CCUG 62953</strain>
    </source>
</reference>
<dbReference type="PANTHER" id="PTHR43466:SF1">
    <property type="entry name" value="2-OXO-4-HYDROXY-4-CARBOXY-5-UREIDOIMIDAZOLINE DECARBOXYLASE-RELATED"/>
    <property type="match status" value="1"/>
</dbReference>
<dbReference type="SUPFAM" id="SSF158694">
    <property type="entry name" value="UraD-Like"/>
    <property type="match status" value="1"/>
</dbReference>
<dbReference type="GO" id="GO:0051997">
    <property type="term" value="F:2-oxo-4-hydroxy-4-carboxy-5-ureidoimidazoline decarboxylase activity"/>
    <property type="evidence" value="ECO:0007669"/>
    <property type="project" value="UniProtKB-EC"/>
</dbReference>
<dbReference type="RefSeq" id="WP_386804057.1">
    <property type="nucleotide sequence ID" value="NZ_JBHTMU010000021.1"/>
</dbReference>
<keyword evidence="4" id="KW-0659">Purine metabolism</keyword>
<comment type="caution">
    <text evidence="8">The sequence shown here is derived from an EMBL/GenBank/DDBJ whole genome shotgun (WGS) entry which is preliminary data.</text>
</comment>
<dbReference type="Proteomes" id="UP001597135">
    <property type="component" value="Unassembled WGS sequence"/>
</dbReference>
<evidence type="ECO:0000256" key="3">
    <source>
        <dbReference type="ARBA" id="ARBA00012257"/>
    </source>
</evidence>
<evidence type="ECO:0000313" key="8">
    <source>
        <dbReference type="EMBL" id="MFD1343255.1"/>
    </source>
</evidence>
<keyword evidence="6 8" id="KW-0456">Lyase</keyword>
<evidence type="ECO:0000313" key="9">
    <source>
        <dbReference type="Proteomes" id="UP001597135"/>
    </source>
</evidence>
<evidence type="ECO:0000256" key="4">
    <source>
        <dbReference type="ARBA" id="ARBA00022631"/>
    </source>
</evidence>
<comment type="pathway">
    <text evidence="2">Purine metabolism; urate degradation; (S)-allantoin from urate: step 3/3.</text>
</comment>
<proteinExistence type="predicted"/>
<dbReference type="EMBL" id="JBHTMU010000021">
    <property type="protein sequence ID" value="MFD1343255.1"/>
    <property type="molecule type" value="Genomic_DNA"/>
</dbReference>
<keyword evidence="5" id="KW-0210">Decarboxylase</keyword>
<sequence>MTPALDTLNSVRRDQALAALSPLVERSPWVAEDVVDQRPFASDAAIAEALVEVILAATPEQRLALFQVHPELSGREAAEGRMTAESTSEQGRLGLTRLPPLEAQQLKTMNAAYRARFGHPFIIALHRVPDRETLFTTFERRLNATPLEELTTTLAEIASVIRSRCRNAFGAATEDTSTLNSET</sequence>
<comment type="catalytic activity">
    <reaction evidence="1">
        <text>5-hydroxy-2-oxo-4-ureido-2,5-dihydro-1H-imidazole-5-carboxylate + H(+) = (S)-allantoin + CO2</text>
        <dbReference type="Rhea" id="RHEA:26301"/>
        <dbReference type="ChEBI" id="CHEBI:15378"/>
        <dbReference type="ChEBI" id="CHEBI:15678"/>
        <dbReference type="ChEBI" id="CHEBI:16526"/>
        <dbReference type="ChEBI" id="CHEBI:58639"/>
        <dbReference type="EC" id="4.1.1.97"/>
    </reaction>
</comment>
<evidence type="ECO:0000256" key="1">
    <source>
        <dbReference type="ARBA" id="ARBA00001163"/>
    </source>
</evidence>
<organism evidence="8 9">
    <name type="scientific">Litorisediminicola beolgyonensis</name>
    <dbReference type="NCBI Taxonomy" id="1173614"/>
    <lineage>
        <taxon>Bacteria</taxon>
        <taxon>Pseudomonadati</taxon>
        <taxon>Pseudomonadota</taxon>
        <taxon>Alphaproteobacteria</taxon>
        <taxon>Rhodobacterales</taxon>
        <taxon>Paracoccaceae</taxon>
        <taxon>Litorisediminicola</taxon>
    </lineage>
</organism>
<name>A0ABW3ZKF7_9RHOB</name>
<dbReference type="NCBIfam" id="TIGR03164">
    <property type="entry name" value="UHCUDC"/>
    <property type="match status" value="1"/>
</dbReference>
<evidence type="ECO:0000256" key="6">
    <source>
        <dbReference type="ARBA" id="ARBA00023239"/>
    </source>
</evidence>
<dbReference type="InterPro" id="IPR017580">
    <property type="entry name" value="OHCU_decarboxylase-1"/>
</dbReference>
<dbReference type="PANTHER" id="PTHR43466">
    <property type="entry name" value="2-OXO-4-HYDROXY-4-CARBOXY-5-UREIDOIMIDAZOLINE DECARBOXYLASE-RELATED"/>
    <property type="match status" value="1"/>
</dbReference>
<gene>
    <name evidence="8" type="primary">uraD</name>
    <name evidence="8" type="ORF">ACFQ4E_12555</name>
</gene>
<dbReference type="Pfam" id="PF09349">
    <property type="entry name" value="OHCU_decarbox"/>
    <property type="match status" value="1"/>
</dbReference>
<evidence type="ECO:0000259" key="7">
    <source>
        <dbReference type="Pfam" id="PF09349"/>
    </source>
</evidence>
<accession>A0ABW3ZKF7</accession>